<keyword evidence="2 6" id="KW-0808">Transferase</keyword>
<dbReference type="Pfam" id="PF00590">
    <property type="entry name" value="TP_methylase"/>
    <property type="match status" value="1"/>
</dbReference>
<dbReference type="PANTHER" id="PTHR40082:SF1">
    <property type="entry name" value="BLR5956 PROTEIN"/>
    <property type="match status" value="1"/>
</dbReference>
<dbReference type="EC" id="4.2.1.75" evidence="6"/>
<dbReference type="Proteomes" id="UP000749311">
    <property type="component" value="Unassembled WGS sequence"/>
</dbReference>
<keyword evidence="1 6" id="KW-0489">Methyltransferase</keyword>
<dbReference type="EMBL" id="JAAMOZ010000001">
    <property type="protein sequence ID" value="NIH55599.1"/>
    <property type="molecule type" value="Genomic_DNA"/>
</dbReference>
<keyword evidence="6" id="KW-0456">Lyase</keyword>
<keyword evidence="3" id="KW-0949">S-adenosyl-L-methionine</keyword>
<dbReference type="RefSeq" id="WP_341769996.1">
    <property type="nucleotide sequence ID" value="NZ_BAAAOO010000012.1"/>
</dbReference>
<dbReference type="SUPFAM" id="SSF53790">
    <property type="entry name" value="Tetrapyrrole methylase"/>
    <property type="match status" value="1"/>
</dbReference>
<evidence type="ECO:0000256" key="2">
    <source>
        <dbReference type="ARBA" id="ARBA00022679"/>
    </source>
</evidence>
<dbReference type="InterPro" id="IPR003754">
    <property type="entry name" value="4pyrrol_synth_uPrphyn_synth"/>
</dbReference>
<sequence>MSHHQPAVALAECDESALDPLDGGPRRPASGYVVFVGVGMGGPLQLTLAAVKVIAEADVLVCNPGVDEGLLSEPEVTVRPRTLVLTADERPDLEKVAGFAKSGSTVVWLVTGDPLVDGEAAPLAAALRDLGCSIDMVPGLARATLATTLAGVQLGPESLLSSAPGAVHANQSVVALVTTDQLEELTDRALGSGWSPEEPTLLTLGYASRAQRSIETTLAHLPEAAADADDSNAAVVIGPAAHRDPALNWFESKPLFGWRVLVPRTKGLSGVLERRLEQHGATPVQVPTISVEPPRNPQPMERAIQGLVDGRFQWIIFNSANAVRAVTERLAAFGLDARAFSGLRIASVGSQTRYALKSWGIIPDLVPEGEQRSEALAAEFPAFDEVLDPINRIFLPRADIAVEALASSLNELGWEVEDVTAYRTVRAAPPPADVREGIKGGRFDAVVFSSASTVRNMVGIAGKPHPDTIIAAIGPATVAACEEHGLRVDAVSERPGMIDLVDALADFAAHRRDDLVARGEPVRRPSQRRARRHK</sequence>
<feature type="domain" description="Tetrapyrrole methylase" evidence="4">
    <location>
        <begin position="33"/>
        <end position="221"/>
    </location>
</feature>
<dbReference type="GO" id="GO:0004852">
    <property type="term" value="F:uroporphyrinogen-III synthase activity"/>
    <property type="evidence" value="ECO:0007669"/>
    <property type="project" value="UniProtKB-EC"/>
</dbReference>
<dbReference type="InterPro" id="IPR014776">
    <property type="entry name" value="4pyrrole_Mease_sub2"/>
</dbReference>
<gene>
    <name evidence="6" type="ORF">FB473_000244</name>
</gene>
<dbReference type="InterPro" id="IPR036108">
    <property type="entry name" value="4pyrrol_syn_uPrphyn_synt_sf"/>
</dbReference>
<dbReference type="CDD" id="cd06578">
    <property type="entry name" value="HemD"/>
    <property type="match status" value="1"/>
</dbReference>
<accession>A0ABX0SBA0</accession>
<evidence type="ECO:0000256" key="3">
    <source>
        <dbReference type="ARBA" id="ARBA00022691"/>
    </source>
</evidence>
<evidence type="ECO:0000259" key="5">
    <source>
        <dbReference type="Pfam" id="PF02602"/>
    </source>
</evidence>
<reference evidence="6 7" key="1">
    <citation type="submission" date="2020-02" db="EMBL/GenBank/DDBJ databases">
        <title>Sequencing the genomes of 1000 actinobacteria strains.</title>
        <authorList>
            <person name="Klenk H.-P."/>
        </authorList>
    </citation>
    <scope>NUCLEOTIDE SEQUENCE [LARGE SCALE GENOMIC DNA]</scope>
    <source>
        <strain evidence="6 7">DSM 19609</strain>
    </source>
</reference>
<dbReference type="InterPro" id="IPR014777">
    <property type="entry name" value="4pyrrole_Mease_sub1"/>
</dbReference>
<dbReference type="GO" id="GO:0004851">
    <property type="term" value="F:uroporphyrin-III C-methyltransferase activity"/>
    <property type="evidence" value="ECO:0007669"/>
    <property type="project" value="UniProtKB-EC"/>
</dbReference>
<comment type="caution">
    <text evidence="6">The sequence shown here is derived from an EMBL/GenBank/DDBJ whole genome shotgun (WGS) entry which is preliminary data.</text>
</comment>
<evidence type="ECO:0000256" key="1">
    <source>
        <dbReference type="ARBA" id="ARBA00022603"/>
    </source>
</evidence>
<dbReference type="InterPro" id="IPR039793">
    <property type="entry name" value="UROS/Hem4"/>
</dbReference>
<name>A0ABX0SBA0_9ACTN</name>
<dbReference type="Gene3D" id="3.30.950.10">
    <property type="entry name" value="Methyltransferase, Cobalt-precorrin-4 Transmethylase, Domain 2"/>
    <property type="match status" value="1"/>
</dbReference>
<evidence type="ECO:0000313" key="6">
    <source>
        <dbReference type="EMBL" id="NIH55599.1"/>
    </source>
</evidence>
<proteinExistence type="predicted"/>
<dbReference type="Gene3D" id="3.40.50.10090">
    <property type="match status" value="2"/>
</dbReference>
<dbReference type="Pfam" id="PF02602">
    <property type="entry name" value="HEM4"/>
    <property type="match status" value="1"/>
</dbReference>
<protein>
    <submittedName>
        <fullName evidence="6">Uroporphyrinogen III methyltransferase/synthase</fullName>
        <ecNumber evidence="6">2.1.1.107</ecNumber>
        <ecNumber evidence="6">4.2.1.75</ecNumber>
    </submittedName>
</protein>
<organism evidence="6 7">
    <name type="scientific">Brooklawnia cerclae</name>
    <dbReference type="NCBI Taxonomy" id="349934"/>
    <lineage>
        <taxon>Bacteria</taxon>
        <taxon>Bacillati</taxon>
        <taxon>Actinomycetota</taxon>
        <taxon>Actinomycetes</taxon>
        <taxon>Propionibacteriales</taxon>
        <taxon>Propionibacteriaceae</taxon>
        <taxon>Brooklawnia</taxon>
    </lineage>
</organism>
<evidence type="ECO:0000313" key="7">
    <source>
        <dbReference type="Proteomes" id="UP000749311"/>
    </source>
</evidence>
<dbReference type="SUPFAM" id="SSF69618">
    <property type="entry name" value="HemD-like"/>
    <property type="match status" value="1"/>
</dbReference>
<dbReference type="Gene3D" id="3.40.1010.10">
    <property type="entry name" value="Cobalt-precorrin-4 Transmethylase, Domain 1"/>
    <property type="match status" value="1"/>
</dbReference>
<dbReference type="GO" id="GO:0032259">
    <property type="term" value="P:methylation"/>
    <property type="evidence" value="ECO:0007669"/>
    <property type="project" value="UniProtKB-KW"/>
</dbReference>
<dbReference type="InterPro" id="IPR035996">
    <property type="entry name" value="4pyrrol_Methylase_sf"/>
</dbReference>
<dbReference type="InterPro" id="IPR000878">
    <property type="entry name" value="4pyrrol_Mease"/>
</dbReference>
<dbReference type="EC" id="2.1.1.107" evidence="6"/>
<dbReference type="PANTHER" id="PTHR40082">
    <property type="entry name" value="BLR5956 PROTEIN"/>
    <property type="match status" value="1"/>
</dbReference>
<keyword evidence="7" id="KW-1185">Reference proteome</keyword>
<feature type="domain" description="Tetrapyrrole biosynthesis uroporphyrinogen III synthase" evidence="5">
    <location>
        <begin position="272"/>
        <end position="501"/>
    </location>
</feature>
<evidence type="ECO:0000259" key="4">
    <source>
        <dbReference type="Pfam" id="PF00590"/>
    </source>
</evidence>